<keyword evidence="1" id="KW-0805">Transcription regulation</keyword>
<dbReference type="Pfam" id="PF07702">
    <property type="entry name" value="UTRA"/>
    <property type="match status" value="1"/>
</dbReference>
<keyword evidence="2" id="KW-0238">DNA-binding</keyword>
<dbReference type="InterPro" id="IPR036390">
    <property type="entry name" value="WH_DNA-bd_sf"/>
</dbReference>
<dbReference type="PROSITE" id="PS50949">
    <property type="entry name" value="HTH_GNTR"/>
    <property type="match status" value="1"/>
</dbReference>
<dbReference type="InterPro" id="IPR036388">
    <property type="entry name" value="WH-like_DNA-bd_sf"/>
</dbReference>
<evidence type="ECO:0000259" key="4">
    <source>
        <dbReference type="PROSITE" id="PS50949"/>
    </source>
</evidence>
<dbReference type="CDD" id="cd07377">
    <property type="entry name" value="WHTH_GntR"/>
    <property type="match status" value="1"/>
</dbReference>
<dbReference type="PANTHER" id="PTHR44846:SF1">
    <property type="entry name" value="MANNOSYL-D-GLYCERATE TRANSPORT_METABOLISM SYSTEM REPRESSOR MNGR-RELATED"/>
    <property type="match status" value="1"/>
</dbReference>
<organism evidence="5">
    <name type="scientific">bioreactor metagenome</name>
    <dbReference type="NCBI Taxonomy" id="1076179"/>
    <lineage>
        <taxon>unclassified sequences</taxon>
        <taxon>metagenomes</taxon>
        <taxon>ecological metagenomes</taxon>
    </lineage>
</organism>
<dbReference type="InterPro" id="IPR011663">
    <property type="entry name" value="UTRA"/>
</dbReference>
<dbReference type="InterPro" id="IPR050679">
    <property type="entry name" value="Bact_HTH_transcr_reg"/>
</dbReference>
<dbReference type="Pfam" id="PF00392">
    <property type="entry name" value="GntR"/>
    <property type="match status" value="1"/>
</dbReference>
<reference evidence="5" key="1">
    <citation type="submission" date="2019-08" db="EMBL/GenBank/DDBJ databases">
        <authorList>
            <person name="Kucharzyk K."/>
            <person name="Murdoch R.W."/>
            <person name="Higgins S."/>
            <person name="Loffler F."/>
        </authorList>
    </citation>
    <scope>NUCLEOTIDE SEQUENCE</scope>
</reference>
<name>A0A644Z0H1_9ZZZZ</name>
<dbReference type="GO" id="GO:0003677">
    <property type="term" value="F:DNA binding"/>
    <property type="evidence" value="ECO:0007669"/>
    <property type="project" value="UniProtKB-KW"/>
</dbReference>
<gene>
    <name evidence="5" type="ORF">SDC9_80814</name>
</gene>
<dbReference type="SUPFAM" id="SSF64288">
    <property type="entry name" value="Chorismate lyase-like"/>
    <property type="match status" value="1"/>
</dbReference>
<dbReference type="AlphaFoldDB" id="A0A644Z0H1"/>
<dbReference type="GO" id="GO:0045892">
    <property type="term" value="P:negative regulation of DNA-templated transcription"/>
    <property type="evidence" value="ECO:0007669"/>
    <property type="project" value="TreeGrafter"/>
</dbReference>
<dbReference type="EMBL" id="VSSQ01006911">
    <property type="protein sequence ID" value="MPM34232.1"/>
    <property type="molecule type" value="Genomic_DNA"/>
</dbReference>
<protein>
    <recommendedName>
        <fullName evidence="4">HTH gntR-type domain-containing protein</fullName>
    </recommendedName>
</protein>
<dbReference type="InterPro" id="IPR000524">
    <property type="entry name" value="Tscrpt_reg_HTH_GntR"/>
</dbReference>
<evidence type="ECO:0000256" key="2">
    <source>
        <dbReference type="ARBA" id="ARBA00023125"/>
    </source>
</evidence>
<evidence type="ECO:0000313" key="5">
    <source>
        <dbReference type="EMBL" id="MPM34232.1"/>
    </source>
</evidence>
<evidence type="ECO:0000256" key="3">
    <source>
        <dbReference type="ARBA" id="ARBA00023163"/>
    </source>
</evidence>
<proteinExistence type="predicted"/>
<dbReference type="SMART" id="SM00866">
    <property type="entry name" value="UTRA"/>
    <property type="match status" value="1"/>
</dbReference>
<feature type="domain" description="HTH gntR-type" evidence="4">
    <location>
        <begin position="5"/>
        <end position="73"/>
    </location>
</feature>
<dbReference type="Gene3D" id="1.10.10.10">
    <property type="entry name" value="Winged helix-like DNA-binding domain superfamily/Winged helix DNA-binding domain"/>
    <property type="match status" value="1"/>
</dbReference>
<sequence length="267" mass="29789">MMGKQLRYLEIAQTIKTKIRQGVFPQGQCLPSQKELASIFNTSVMTVRGALAELAQEGIVNIIHGVGTFVGTTNVNTNAIGLQGFQNEMGNQKRSITNTVLSCEHGIQSARLDDLFCTSVGTYSCLTRLRTIDGTPVILQRSYVKAVHQDIFSTYHAEDSLYQYFTSRTGLLITQGKEIMTPVLLEEEEKRLLKLEGLATAFFSQRVSISIDDAIVLYDEAYLAGPYVMMASRKLGKTSVFKYLINTTTTTERERSFSDPSLWEDLV</sequence>
<comment type="caution">
    <text evidence="5">The sequence shown here is derived from an EMBL/GenBank/DDBJ whole genome shotgun (WGS) entry which is preliminary data.</text>
</comment>
<evidence type="ECO:0000256" key="1">
    <source>
        <dbReference type="ARBA" id="ARBA00023015"/>
    </source>
</evidence>
<dbReference type="PANTHER" id="PTHR44846">
    <property type="entry name" value="MANNOSYL-D-GLYCERATE TRANSPORT/METABOLISM SYSTEM REPRESSOR MNGR-RELATED"/>
    <property type="match status" value="1"/>
</dbReference>
<accession>A0A644Z0H1</accession>
<dbReference type="Gene3D" id="3.40.1410.10">
    <property type="entry name" value="Chorismate lyase-like"/>
    <property type="match status" value="1"/>
</dbReference>
<dbReference type="GO" id="GO:0003700">
    <property type="term" value="F:DNA-binding transcription factor activity"/>
    <property type="evidence" value="ECO:0007669"/>
    <property type="project" value="InterPro"/>
</dbReference>
<dbReference type="InterPro" id="IPR028978">
    <property type="entry name" value="Chorismate_lyase_/UTRA_dom_sf"/>
</dbReference>
<dbReference type="SUPFAM" id="SSF46785">
    <property type="entry name" value="Winged helix' DNA-binding domain"/>
    <property type="match status" value="1"/>
</dbReference>
<dbReference type="PRINTS" id="PR00035">
    <property type="entry name" value="HTHGNTR"/>
</dbReference>
<dbReference type="SMART" id="SM00345">
    <property type="entry name" value="HTH_GNTR"/>
    <property type="match status" value="1"/>
</dbReference>
<keyword evidence="3" id="KW-0804">Transcription</keyword>